<reference evidence="3" key="1">
    <citation type="submission" date="2016-11" db="UniProtKB">
        <authorList>
            <consortium name="WormBaseParasite"/>
        </authorList>
    </citation>
    <scope>IDENTIFICATION</scope>
</reference>
<dbReference type="WBParaSite" id="L893_g30189.t1">
    <property type="protein sequence ID" value="L893_g30189.t1"/>
    <property type="gene ID" value="L893_g30189"/>
</dbReference>
<feature type="region of interest" description="Disordered" evidence="1">
    <location>
        <begin position="1"/>
        <end position="50"/>
    </location>
</feature>
<sequence length="101" mass="11267">MRFTKSTMVISQRDGWPGWEYGSQLSHSPEGAASKRRGDKQEAETEGPECHRVFTKAKERDAGYGGFVGDLNWDELTSVDLATLKVDRIHLKAMGIGNRVL</sequence>
<feature type="compositionally biased region" description="Polar residues" evidence="1">
    <location>
        <begin position="1"/>
        <end position="10"/>
    </location>
</feature>
<evidence type="ECO:0000256" key="1">
    <source>
        <dbReference type="SAM" id="MobiDB-lite"/>
    </source>
</evidence>
<proteinExistence type="predicted"/>
<name>A0A1I7ZV13_9BILA</name>
<feature type="compositionally biased region" description="Basic and acidic residues" evidence="1">
    <location>
        <begin position="39"/>
        <end position="50"/>
    </location>
</feature>
<protein>
    <submittedName>
        <fullName evidence="3">Uncharacterized protein</fullName>
    </submittedName>
</protein>
<accession>A0A1I7ZV13</accession>
<evidence type="ECO:0000313" key="2">
    <source>
        <dbReference type="Proteomes" id="UP000095287"/>
    </source>
</evidence>
<organism evidence="2 3">
    <name type="scientific">Steinernema glaseri</name>
    <dbReference type="NCBI Taxonomy" id="37863"/>
    <lineage>
        <taxon>Eukaryota</taxon>
        <taxon>Metazoa</taxon>
        <taxon>Ecdysozoa</taxon>
        <taxon>Nematoda</taxon>
        <taxon>Chromadorea</taxon>
        <taxon>Rhabditida</taxon>
        <taxon>Tylenchina</taxon>
        <taxon>Panagrolaimomorpha</taxon>
        <taxon>Strongyloidoidea</taxon>
        <taxon>Steinernematidae</taxon>
        <taxon>Steinernema</taxon>
    </lineage>
</organism>
<keyword evidence="2" id="KW-1185">Reference proteome</keyword>
<evidence type="ECO:0000313" key="3">
    <source>
        <dbReference type="WBParaSite" id="L893_g30189.t1"/>
    </source>
</evidence>
<dbReference type="AlphaFoldDB" id="A0A1I7ZV13"/>
<dbReference type="Proteomes" id="UP000095287">
    <property type="component" value="Unplaced"/>
</dbReference>